<evidence type="ECO:0000256" key="5">
    <source>
        <dbReference type="ARBA" id="ARBA00023136"/>
    </source>
</evidence>
<feature type="transmembrane region" description="Helical" evidence="7">
    <location>
        <begin position="282"/>
        <end position="304"/>
    </location>
</feature>
<proteinExistence type="predicted"/>
<comment type="subcellular location">
    <subcellularLocation>
        <location evidence="1">Cell membrane</location>
        <topology evidence="1">Multi-pass membrane protein</topology>
    </subcellularLocation>
</comment>
<evidence type="ECO:0000256" key="4">
    <source>
        <dbReference type="ARBA" id="ARBA00022989"/>
    </source>
</evidence>
<feature type="compositionally biased region" description="Low complexity" evidence="6">
    <location>
        <begin position="146"/>
        <end position="165"/>
    </location>
</feature>
<dbReference type="GeneID" id="66064706"/>
<evidence type="ECO:0000259" key="8">
    <source>
        <dbReference type="Pfam" id="PF02656"/>
    </source>
</evidence>
<dbReference type="KEGG" id="uvi:66064706"/>
<dbReference type="InterPro" id="IPR003807">
    <property type="entry name" value="DUF202"/>
</dbReference>
<evidence type="ECO:0000256" key="3">
    <source>
        <dbReference type="ARBA" id="ARBA00022692"/>
    </source>
</evidence>
<sequence>MDDQGPGPPTTLADGVVGRPPPAVLSPSVSFRRPSTNERINEILESGRNRADSMARNPSQPGRRPSSCALAIDDDDDDDDDPAAAAAAAAAAAPDELTGIVSRGSEHNYQTLHTADTNQSRHSIYRRRPSRPQAPEEHQHQHQPKHQPQSQSQSQQADSDGGAQQPRSWLRKKLGALQSVELENTGSVARDHLALERTFLAWLRTSLAFASIGVAVTQLFRLNTTISGGDGYSGNATLRRLGKPLGSAFLAISILTLLLGARRYFHGQEWVIRGKFPASRGTIILIALVALAIMLASLVVVIVIHPPEDEL</sequence>
<keyword evidence="4 7" id="KW-1133">Transmembrane helix</keyword>
<dbReference type="EMBL" id="CP072755">
    <property type="protein sequence ID" value="QUC19687.1"/>
    <property type="molecule type" value="Genomic_DNA"/>
</dbReference>
<dbReference type="PANTHER" id="PTHR34187">
    <property type="entry name" value="FGR18P"/>
    <property type="match status" value="1"/>
</dbReference>
<feature type="transmembrane region" description="Helical" evidence="7">
    <location>
        <begin position="241"/>
        <end position="261"/>
    </location>
</feature>
<dbReference type="AlphaFoldDB" id="A0A8E5MHK6"/>
<keyword evidence="5 7" id="KW-0472">Membrane</keyword>
<dbReference type="Pfam" id="PF02656">
    <property type="entry name" value="DUF202"/>
    <property type="match status" value="1"/>
</dbReference>
<evidence type="ECO:0000313" key="9">
    <source>
        <dbReference type="EMBL" id="QUC19687.1"/>
    </source>
</evidence>
<dbReference type="GO" id="GO:0005886">
    <property type="term" value="C:plasma membrane"/>
    <property type="evidence" value="ECO:0007669"/>
    <property type="project" value="UniProtKB-SubCell"/>
</dbReference>
<feature type="compositionally biased region" description="Basic and acidic residues" evidence="6">
    <location>
        <begin position="35"/>
        <end position="53"/>
    </location>
</feature>
<feature type="transmembrane region" description="Helical" evidence="7">
    <location>
        <begin position="199"/>
        <end position="221"/>
    </location>
</feature>
<evidence type="ECO:0000256" key="7">
    <source>
        <dbReference type="SAM" id="Phobius"/>
    </source>
</evidence>
<evidence type="ECO:0000256" key="6">
    <source>
        <dbReference type="SAM" id="MobiDB-lite"/>
    </source>
</evidence>
<keyword evidence="3 7" id="KW-0812">Transmembrane</keyword>
<feature type="compositionally biased region" description="Polar residues" evidence="6">
    <location>
        <begin position="107"/>
        <end position="122"/>
    </location>
</feature>
<accession>A0A8E5MHK6</accession>
<dbReference type="Proteomes" id="UP000027002">
    <property type="component" value="Chromosome 3"/>
</dbReference>
<dbReference type="OrthoDB" id="199599at2759"/>
<protein>
    <recommendedName>
        <fullName evidence="8">DUF202 domain-containing protein</fullName>
    </recommendedName>
</protein>
<organism evidence="9 10">
    <name type="scientific">Ustilaginoidea virens</name>
    <name type="common">Rice false smut fungus</name>
    <name type="synonym">Villosiclava virens</name>
    <dbReference type="NCBI Taxonomy" id="1159556"/>
    <lineage>
        <taxon>Eukaryota</taxon>
        <taxon>Fungi</taxon>
        <taxon>Dikarya</taxon>
        <taxon>Ascomycota</taxon>
        <taxon>Pezizomycotina</taxon>
        <taxon>Sordariomycetes</taxon>
        <taxon>Hypocreomycetidae</taxon>
        <taxon>Hypocreales</taxon>
        <taxon>Clavicipitaceae</taxon>
        <taxon>Ustilaginoidea</taxon>
    </lineage>
</organism>
<feature type="domain" description="DUF202" evidence="8">
    <location>
        <begin position="190"/>
        <end position="266"/>
    </location>
</feature>
<feature type="region of interest" description="Disordered" evidence="6">
    <location>
        <begin position="106"/>
        <end position="167"/>
    </location>
</feature>
<evidence type="ECO:0000313" key="10">
    <source>
        <dbReference type="Proteomes" id="UP000027002"/>
    </source>
</evidence>
<keyword evidence="2" id="KW-1003">Cell membrane</keyword>
<evidence type="ECO:0000256" key="1">
    <source>
        <dbReference type="ARBA" id="ARBA00004651"/>
    </source>
</evidence>
<gene>
    <name evidence="9" type="ORF">UV8b_03928</name>
</gene>
<dbReference type="RefSeq" id="XP_042997360.1">
    <property type="nucleotide sequence ID" value="XM_043141426.1"/>
</dbReference>
<dbReference type="PANTHER" id="PTHR34187:SF2">
    <property type="entry name" value="DUF202 DOMAIN-CONTAINING PROTEIN"/>
    <property type="match status" value="1"/>
</dbReference>
<dbReference type="InterPro" id="IPR052053">
    <property type="entry name" value="IM_YidH-like"/>
</dbReference>
<feature type="region of interest" description="Disordered" evidence="6">
    <location>
        <begin position="1"/>
        <end position="87"/>
    </location>
</feature>
<feature type="compositionally biased region" description="Acidic residues" evidence="6">
    <location>
        <begin position="72"/>
        <end position="82"/>
    </location>
</feature>
<evidence type="ECO:0000256" key="2">
    <source>
        <dbReference type="ARBA" id="ARBA00022475"/>
    </source>
</evidence>
<keyword evidence="10" id="KW-1185">Reference proteome</keyword>
<reference evidence="9" key="1">
    <citation type="submission" date="2020-03" db="EMBL/GenBank/DDBJ databases">
        <title>A mixture of massive structural variations and highly conserved coding sequences in Ustilaginoidea virens genome.</title>
        <authorList>
            <person name="Zhang K."/>
            <person name="Zhao Z."/>
            <person name="Zhang Z."/>
            <person name="Li Y."/>
            <person name="Hsiang T."/>
            <person name="Sun W."/>
        </authorList>
    </citation>
    <scope>NUCLEOTIDE SEQUENCE</scope>
    <source>
        <strain evidence="9">UV-8b</strain>
    </source>
</reference>
<name>A0A8E5MHK6_USTVR</name>